<dbReference type="FunFam" id="3.40.50.300:FF:001077">
    <property type="entry name" value="Uncharacterized protein, isoform A"/>
    <property type="match status" value="1"/>
</dbReference>
<dbReference type="Proteomes" id="UP000838756">
    <property type="component" value="Unassembled WGS sequence"/>
</dbReference>
<evidence type="ECO:0000256" key="9">
    <source>
        <dbReference type="SAM" id="Phobius"/>
    </source>
</evidence>
<keyword evidence="12" id="KW-1185">Reference proteome</keyword>
<keyword evidence="4 9" id="KW-0812">Transmembrane</keyword>
<keyword evidence="3" id="KW-0813">Transport</keyword>
<dbReference type="SMART" id="SM00382">
    <property type="entry name" value="AAA"/>
    <property type="match status" value="1"/>
</dbReference>
<dbReference type="PROSITE" id="PS00211">
    <property type="entry name" value="ABC_TRANSPORTER_1"/>
    <property type="match status" value="1"/>
</dbReference>
<protein>
    <submittedName>
        <fullName evidence="11">Jg12414 protein</fullName>
    </submittedName>
</protein>
<reference evidence="11" key="1">
    <citation type="submission" date="2022-03" db="EMBL/GenBank/DDBJ databases">
        <authorList>
            <person name="Lindestad O."/>
        </authorList>
    </citation>
    <scope>NUCLEOTIDE SEQUENCE</scope>
</reference>
<evidence type="ECO:0000256" key="2">
    <source>
        <dbReference type="ARBA" id="ARBA00005814"/>
    </source>
</evidence>
<dbReference type="EMBL" id="CAKXAJ010024925">
    <property type="protein sequence ID" value="CAH2232911.1"/>
    <property type="molecule type" value="Genomic_DNA"/>
</dbReference>
<dbReference type="GO" id="GO:0005524">
    <property type="term" value="F:ATP binding"/>
    <property type="evidence" value="ECO:0007669"/>
    <property type="project" value="UniProtKB-KW"/>
</dbReference>
<evidence type="ECO:0000256" key="1">
    <source>
        <dbReference type="ARBA" id="ARBA00004141"/>
    </source>
</evidence>
<dbReference type="InterPro" id="IPR013525">
    <property type="entry name" value="ABC2_TM"/>
</dbReference>
<keyword evidence="8 9" id="KW-0472">Membrane</keyword>
<evidence type="ECO:0000256" key="5">
    <source>
        <dbReference type="ARBA" id="ARBA00022741"/>
    </source>
</evidence>
<proteinExistence type="inferred from homology"/>
<keyword evidence="6" id="KW-0067">ATP-binding</keyword>
<sequence length="437" mass="47928">MTPGVKGNQCMELSNNNVIPLLPRATVHLEFKDVTCSVNTFDISKFRFDKKTILKGVNGCFKPGELTAIMGPSGAGKTTLLNILAGYSTKGAKGEITVNGVCTCASQSTGRGGARYIRQNDDLRVHLTVYESMSLAAALKLADFKFHERKEKVYEMLALLGLSGTSRTLCRDLSGGQKRRLAVALELLSDPSLLFLDEPTTGLDSSSSTSLIALLSGLARGGRTLVATIHQPSALMFEKIDTIYCLAAGNALYSGPREDLVPALNIAGLRCPPYHNPADFLMEVASGEYGTAIESIANSIQQYKPESARNWEENVPVISSFSRSLSIDTELKDKQLSSNMKYQKKYSKNIYRPSGYLKQTWILLYRNYLMTTRNYSLFMYRVAAHVVIALIFGYLYLGVGSEASSVLGNYVYLYGSMLLVVYTGKMSVTLSFPLEMA</sequence>
<dbReference type="PANTHER" id="PTHR48041">
    <property type="entry name" value="ABC TRANSPORTER G FAMILY MEMBER 28"/>
    <property type="match status" value="1"/>
</dbReference>
<dbReference type="AlphaFoldDB" id="A0A8S4RDD7"/>
<dbReference type="InterPro" id="IPR003593">
    <property type="entry name" value="AAA+_ATPase"/>
</dbReference>
<dbReference type="OrthoDB" id="66620at2759"/>
<evidence type="ECO:0000259" key="10">
    <source>
        <dbReference type="PROSITE" id="PS50893"/>
    </source>
</evidence>
<evidence type="ECO:0000256" key="8">
    <source>
        <dbReference type="ARBA" id="ARBA00023136"/>
    </source>
</evidence>
<dbReference type="GO" id="GO:0005886">
    <property type="term" value="C:plasma membrane"/>
    <property type="evidence" value="ECO:0007669"/>
    <property type="project" value="TreeGrafter"/>
</dbReference>
<dbReference type="InterPro" id="IPR050352">
    <property type="entry name" value="ABCG_transporters"/>
</dbReference>
<dbReference type="InterPro" id="IPR027417">
    <property type="entry name" value="P-loop_NTPase"/>
</dbReference>
<dbReference type="SUPFAM" id="SSF52540">
    <property type="entry name" value="P-loop containing nucleoside triphosphate hydrolases"/>
    <property type="match status" value="1"/>
</dbReference>
<feature type="domain" description="ABC transporter" evidence="10">
    <location>
        <begin position="38"/>
        <end position="273"/>
    </location>
</feature>
<accession>A0A8S4RDD7</accession>
<comment type="similarity">
    <text evidence="2">Belongs to the ABC transporter superfamily. ABCG family. Eye pigment precursor importer (TC 3.A.1.204) subfamily.</text>
</comment>
<dbReference type="PANTHER" id="PTHR48041:SF61">
    <property type="entry name" value="SD03967P"/>
    <property type="match status" value="1"/>
</dbReference>
<comment type="caution">
    <text evidence="11">The sequence shown here is derived from an EMBL/GenBank/DDBJ whole genome shotgun (WGS) entry which is preliminary data.</text>
</comment>
<organism evidence="11 12">
    <name type="scientific">Pararge aegeria aegeria</name>
    <dbReference type="NCBI Taxonomy" id="348720"/>
    <lineage>
        <taxon>Eukaryota</taxon>
        <taxon>Metazoa</taxon>
        <taxon>Ecdysozoa</taxon>
        <taxon>Arthropoda</taxon>
        <taxon>Hexapoda</taxon>
        <taxon>Insecta</taxon>
        <taxon>Pterygota</taxon>
        <taxon>Neoptera</taxon>
        <taxon>Endopterygota</taxon>
        <taxon>Lepidoptera</taxon>
        <taxon>Glossata</taxon>
        <taxon>Ditrysia</taxon>
        <taxon>Papilionoidea</taxon>
        <taxon>Nymphalidae</taxon>
        <taxon>Satyrinae</taxon>
        <taxon>Satyrini</taxon>
        <taxon>Parargina</taxon>
        <taxon>Pararge</taxon>
    </lineage>
</organism>
<dbReference type="Pfam" id="PF00005">
    <property type="entry name" value="ABC_tran"/>
    <property type="match status" value="1"/>
</dbReference>
<dbReference type="Gene3D" id="3.40.50.300">
    <property type="entry name" value="P-loop containing nucleotide triphosphate hydrolases"/>
    <property type="match status" value="1"/>
</dbReference>
<dbReference type="PROSITE" id="PS50893">
    <property type="entry name" value="ABC_TRANSPORTER_2"/>
    <property type="match status" value="1"/>
</dbReference>
<dbReference type="Pfam" id="PF01061">
    <property type="entry name" value="ABC2_membrane"/>
    <property type="match status" value="1"/>
</dbReference>
<dbReference type="InterPro" id="IPR017871">
    <property type="entry name" value="ABC_transporter-like_CS"/>
</dbReference>
<evidence type="ECO:0000313" key="12">
    <source>
        <dbReference type="Proteomes" id="UP000838756"/>
    </source>
</evidence>
<evidence type="ECO:0000256" key="6">
    <source>
        <dbReference type="ARBA" id="ARBA00022840"/>
    </source>
</evidence>
<feature type="transmembrane region" description="Helical" evidence="9">
    <location>
        <begin position="378"/>
        <end position="399"/>
    </location>
</feature>
<feature type="transmembrane region" description="Helical" evidence="9">
    <location>
        <begin position="411"/>
        <end position="434"/>
    </location>
</feature>
<dbReference type="GO" id="GO:0016887">
    <property type="term" value="F:ATP hydrolysis activity"/>
    <property type="evidence" value="ECO:0007669"/>
    <property type="project" value="InterPro"/>
</dbReference>
<comment type="subcellular location">
    <subcellularLocation>
        <location evidence="1">Membrane</location>
        <topology evidence="1">Multi-pass membrane protein</topology>
    </subcellularLocation>
</comment>
<evidence type="ECO:0000256" key="4">
    <source>
        <dbReference type="ARBA" id="ARBA00022692"/>
    </source>
</evidence>
<keyword evidence="7 9" id="KW-1133">Transmembrane helix</keyword>
<evidence type="ECO:0000256" key="7">
    <source>
        <dbReference type="ARBA" id="ARBA00022989"/>
    </source>
</evidence>
<dbReference type="GO" id="GO:0140359">
    <property type="term" value="F:ABC-type transporter activity"/>
    <property type="evidence" value="ECO:0007669"/>
    <property type="project" value="InterPro"/>
</dbReference>
<dbReference type="InterPro" id="IPR003439">
    <property type="entry name" value="ABC_transporter-like_ATP-bd"/>
</dbReference>
<gene>
    <name evidence="11" type="primary">jg12414</name>
    <name evidence="11" type="ORF">PAEG_LOCUS11083</name>
</gene>
<name>A0A8S4RDD7_9NEOP</name>
<keyword evidence="5" id="KW-0547">Nucleotide-binding</keyword>
<evidence type="ECO:0000256" key="3">
    <source>
        <dbReference type="ARBA" id="ARBA00022448"/>
    </source>
</evidence>
<evidence type="ECO:0000313" key="11">
    <source>
        <dbReference type="EMBL" id="CAH2232911.1"/>
    </source>
</evidence>